<dbReference type="PROSITE" id="PS01302">
    <property type="entry name" value="UPF0758"/>
    <property type="match status" value="1"/>
</dbReference>
<evidence type="ECO:0000256" key="2">
    <source>
        <dbReference type="ARBA" id="ARBA00022723"/>
    </source>
</evidence>
<dbReference type="PANTHER" id="PTHR30471:SF3">
    <property type="entry name" value="UPF0758 PROTEIN YEES-RELATED"/>
    <property type="match status" value="1"/>
</dbReference>
<dbReference type="NCBIfam" id="TIGR00608">
    <property type="entry name" value="radc"/>
    <property type="match status" value="1"/>
</dbReference>
<dbReference type="Proteomes" id="UP000234341">
    <property type="component" value="Unassembled WGS sequence"/>
</dbReference>
<evidence type="ECO:0000256" key="3">
    <source>
        <dbReference type="ARBA" id="ARBA00022801"/>
    </source>
</evidence>
<dbReference type="SUPFAM" id="SSF102712">
    <property type="entry name" value="JAB1/MPN domain"/>
    <property type="match status" value="1"/>
</dbReference>
<dbReference type="OrthoDB" id="9804482at2"/>
<evidence type="ECO:0000256" key="1">
    <source>
        <dbReference type="ARBA" id="ARBA00022670"/>
    </source>
</evidence>
<dbReference type="GO" id="GO:0006508">
    <property type="term" value="P:proteolysis"/>
    <property type="evidence" value="ECO:0007669"/>
    <property type="project" value="UniProtKB-KW"/>
</dbReference>
<dbReference type="CDD" id="cd08071">
    <property type="entry name" value="MPN_DUF2466"/>
    <property type="match status" value="1"/>
</dbReference>
<dbReference type="InterPro" id="IPR020891">
    <property type="entry name" value="UPF0758_CS"/>
</dbReference>
<dbReference type="GO" id="GO:0046872">
    <property type="term" value="F:metal ion binding"/>
    <property type="evidence" value="ECO:0007669"/>
    <property type="project" value="UniProtKB-KW"/>
</dbReference>
<dbReference type="Gene3D" id="3.40.140.10">
    <property type="entry name" value="Cytidine Deaminase, domain 2"/>
    <property type="match status" value="1"/>
</dbReference>
<dbReference type="AlphaFoldDB" id="A0A2N5C6S4"/>
<proteinExistence type="predicted"/>
<sequence>MSQYFSPFASTLLARDEHGNYQPATPEQILAAARQVIDEMIPHGQVFVTATQVKDYLRTKLAGLEHEVFAVIFLDAQHRLIEYVEMFRGTIHNATVHPREILKAAMQHNAAAVILAHNHPSGAHDPSHADQVVTQRLKEVLTLVDVRVLDHIIVGGCKTTSFAERGLL</sequence>
<evidence type="ECO:0000259" key="6">
    <source>
        <dbReference type="PROSITE" id="PS50249"/>
    </source>
</evidence>
<evidence type="ECO:0000313" key="8">
    <source>
        <dbReference type="Proteomes" id="UP000234341"/>
    </source>
</evidence>
<dbReference type="PROSITE" id="PS50249">
    <property type="entry name" value="MPN"/>
    <property type="match status" value="1"/>
</dbReference>
<keyword evidence="2" id="KW-0479">Metal-binding</keyword>
<keyword evidence="4" id="KW-0862">Zinc</keyword>
<reference evidence="7 8" key="1">
    <citation type="submission" date="2017-12" db="EMBL/GenBank/DDBJ databases">
        <title>Genome sequence of the active heterotrophic nitrifier-denitrifier, Cupriavidus pauculus UM1.</title>
        <authorList>
            <person name="Putonti C."/>
            <person name="Castignetti D."/>
        </authorList>
    </citation>
    <scope>NUCLEOTIDE SEQUENCE [LARGE SCALE GENOMIC DNA]</scope>
    <source>
        <strain evidence="7 8">UM1</strain>
    </source>
</reference>
<keyword evidence="1" id="KW-0645">Protease</keyword>
<name>A0A2N5C6S4_9BURK</name>
<feature type="domain" description="MPN" evidence="6">
    <location>
        <begin position="46"/>
        <end position="168"/>
    </location>
</feature>
<dbReference type="Pfam" id="PF04002">
    <property type="entry name" value="RadC"/>
    <property type="match status" value="1"/>
</dbReference>
<organism evidence="7 8">
    <name type="scientific">Cupriavidus pauculus</name>
    <dbReference type="NCBI Taxonomy" id="82633"/>
    <lineage>
        <taxon>Bacteria</taxon>
        <taxon>Pseudomonadati</taxon>
        <taxon>Pseudomonadota</taxon>
        <taxon>Betaproteobacteria</taxon>
        <taxon>Burkholderiales</taxon>
        <taxon>Burkholderiaceae</taxon>
        <taxon>Cupriavidus</taxon>
    </lineage>
</organism>
<dbReference type="EMBL" id="PJRP01000014">
    <property type="protein sequence ID" value="PLP97932.1"/>
    <property type="molecule type" value="Genomic_DNA"/>
</dbReference>
<evidence type="ECO:0000256" key="4">
    <source>
        <dbReference type="ARBA" id="ARBA00022833"/>
    </source>
</evidence>
<comment type="caution">
    <text evidence="7">The sequence shown here is derived from an EMBL/GenBank/DDBJ whole genome shotgun (WGS) entry which is preliminary data.</text>
</comment>
<evidence type="ECO:0000313" key="7">
    <source>
        <dbReference type="EMBL" id="PLP97932.1"/>
    </source>
</evidence>
<dbReference type="InterPro" id="IPR001405">
    <property type="entry name" value="UPF0758"/>
</dbReference>
<dbReference type="InterPro" id="IPR025657">
    <property type="entry name" value="RadC_JAB"/>
</dbReference>
<dbReference type="GO" id="GO:0008237">
    <property type="term" value="F:metallopeptidase activity"/>
    <property type="evidence" value="ECO:0007669"/>
    <property type="project" value="UniProtKB-KW"/>
</dbReference>
<dbReference type="RefSeq" id="WP_101684020.1">
    <property type="nucleotide sequence ID" value="NZ_PJRP01000014.1"/>
</dbReference>
<dbReference type="InterPro" id="IPR037518">
    <property type="entry name" value="MPN"/>
</dbReference>
<protein>
    <submittedName>
        <fullName evidence="7">DNA repair protein RadC</fullName>
    </submittedName>
</protein>
<accession>A0A2N5C6S4</accession>
<keyword evidence="5" id="KW-0482">Metalloprotease</keyword>
<evidence type="ECO:0000256" key="5">
    <source>
        <dbReference type="ARBA" id="ARBA00023049"/>
    </source>
</evidence>
<gene>
    <name evidence="7" type="ORF">CYJ10_24340</name>
</gene>
<keyword evidence="3" id="KW-0378">Hydrolase</keyword>
<dbReference type="PANTHER" id="PTHR30471">
    <property type="entry name" value="DNA REPAIR PROTEIN RADC"/>
    <property type="match status" value="1"/>
</dbReference>